<dbReference type="PANTHER" id="PTHR14421">
    <property type="entry name" value="SPERMATOGENESIS-ASSOCIATED PROTEIN 1"/>
    <property type="match status" value="1"/>
</dbReference>
<dbReference type="VEuPathDB" id="VectorBase:RSAN_051197"/>
<evidence type="ECO:0000256" key="2">
    <source>
        <dbReference type="SAM" id="Phobius"/>
    </source>
</evidence>
<keyword evidence="4" id="KW-1185">Reference proteome</keyword>
<dbReference type="PANTHER" id="PTHR14421:SF3">
    <property type="entry name" value="SPERMATOGENESIS-ASSOCIATED PROTEIN 1"/>
    <property type="match status" value="1"/>
</dbReference>
<keyword evidence="2" id="KW-0472">Membrane</keyword>
<keyword evidence="2" id="KW-1133">Transmembrane helix</keyword>
<comment type="caution">
    <text evidence="3">The sequence shown here is derived from an EMBL/GenBank/DDBJ whole genome shotgun (WGS) entry which is preliminary data.</text>
</comment>
<sequence length="356" mass="40153">MLGPYKAPPPSETMLRAMAEPGPVYAERIYNDEYEDEEEGRNYVERVQQSDLQVRSGPPMSTLLTQQLREIALQNQMPMDENVVSSTERVIYECIRKMESSTSDSSEDRPPDTIVKASGMLGPNQPGAMSPMSPQRAVMTPQGIMSPVGPPGMMRGPTPGMIRSPISAGSRGYLPRVPSGPLRVITPRMPVQYPQRWPPSARATPLTPANRGGRRDDDGMTLFPERSLIMLLVFLFLFVLVVVILAISGMNFPGPIRYCKYLVDLHVYIVPEERWLRKRKLARNHVVDYAISAGFIRVLPTARLVDVRREIDRQLGHDVVPKEYVFLRSVGRNFTQVPDIFARNSTYRATLRTRDL</sequence>
<organism evidence="3 4">
    <name type="scientific">Rhipicephalus sanguineus</name>
    <name type="common">Brown dog tick</name>
    <name type="synonym">Ixodes sanguineus</name>
    <dbReference type="NCBI Taxonomy" id="34632"/>
    <lineage>
        <taxon>Eukaryota</taxon>
        <taxon>Metazoa</taxon>
        <taxon>Ecdysozoa</taxon>
        <taxon>Arthropoda</taxon>
        <taxon>Chelicerata</taxon>
        <taxon>Arachnida</taxon>
        <taxon>Acari</taxon>
        <taxon>Parasitiformes</taxon>
        <taxon>Ixodida</taxon>
        <taxon>Ixodoidea</taxon>
        <taxon>Ixodidae</taxon>
        <taxon>Rhipicephalinae</taxon>
        <taxon>Rhipicephalus</taxon>
        <taxon>Rhipicephalus</taxon>
    </lineage>
</organism>
<feature type="region of interest" description="Disordered" evidence="1">
    <location>
        <begin position="98"/>
        <end position="135"/>
    </location>
</feature>
<evidence type="ECO:0000313" key="4">
    <source>
        <dbReference type="Proteomes" id="UP000821837"/>
    </source>
</evidence>
<dbReference type="VEuPathDB" id="VectorBase:RSAN_041891"/>
<feature type="region of interest" description="Disordered" evidence="1">
    <location>
        <begin position="196"/>
        <end position="217"/>
    </location>
</feature>
<proteinExistence type="predicted"/>
<dbReference type="VEuPathDB" id="VectorBase:RSAN_030519"/>
<feature type="transmembrane region" description="Helical" evidence="2">
    <location>
        <begin position="228"/>
        <end position="247"/>
    </location>
</feature>
<dbReference type="EMBL" id="JABSTV010001255">
    <property type="protein sequence ID" value="KAH7936376.1"/>
    <property type="molecule type" value="Genomic_DNA"/>
</dbReference>
<evidence type="ECO:0000313" key="3">
    <source>
        <dbReference type="EMBL" id="KAH7936376.1"/>
    </source>
</evidence>
<reference evidence="3" key="1">
    <citation type="journal article" date="2020" name="Cell">
        <title>Large-Scale Comparative Analyses of Tick Genomes Elucidate Their Genetic Diversity and Vector Capacities.</title>
        <authorList>
            <consortium name="Tick Genome and Microbiome Consortium (TIGMIC)"/>
            <person name="Jia N."/>
            <person name="Wang J."/>
            <person name="Shi W."/>
            <person name="Du L."/>
            <person name="Sun Y."/>
            <person name="Zhan W."/>
            <person name="Jiang J.F."/>
            <person name="Wang Q."/>
            <person name="Zhang B."/>
            <person name="Ji P."/>
            <person name="Bell-Sakyi L."/>
            <person name="Cui X.M."/>
            <person name="Yuan T.T."/>
            <person name="Jiang B.G."/>
            <person name="Yang W.F."/>
            <person name="Lam T.T."/>
            <person name="Chang Q.C."/>
            <person name="Ding S.J."/>
            <person name="Wang X.J."/>
            <person name="Zhu J.G."/>
            <person name="Ruan X.D."/>
            <person name="Zhao L."/>
            <person name="Wei J.T."/>
            <person name="Ye R.Z."/>
            <person name="Que T.C."/>
            <person name="Du C.H."/>
            <person name="Zhou Y.H."/>
            <person name="Cheng J.X."/>
            <person name="Dai P.F."/>
            <person name="Guo W.B."/>
            <person name="Han X.H."/>
            <person name="Huang E.J."/>
            <person name="Li L.F."/>
            <person name="Wei W."/>
            <person name="Gao Y.C."/>
            <person name="Liu J.Z."/>
            <person name="Shao H.Z."/>
            <person name="Wang X."/>
            <person name="Wang C.C."/>
            <person name="Yang T.C."/>
            <person name="Huo Q.B."/>
            <person name="Li W."/>
            <person name="Chen H.Y."/>
            <person name="Chen S.E."/>
            <person name="Zhou L.G."/>
            <person name="Ni X.B."/>
            <person name="Tian J.H."/>
            <person name="Sheng Y."/>
            <person name="Liu T."/>
            <person name="Pan Y.S."/>
            <person name="Xia L.Y."/>
            <person name="Li J."/>
            <person name="Zhao F."/>
            <person name="Cao W.C."/>
        </authorList>
    </citation>
    <scope>NUCLEOTIDE SEQUENCE</scope>
    <source>
        <strain evidence="3">Rsan-2018</strain>
    </source>
</reference>
<dbReference type="AlphaFoldDB" id="A0A9D4SP86"/>
<dbReference type="InterPro" id="IPR039062">
    <property type="entry name" value="SPAT1"/>
</dbReference>
<keyword evidence="2" id="KW-0812">Transmembrane</keyword>
<protein>
    <submittedName>
        <fullName evidence="3">Uncharacterized protein</fullName>
    </submittedName>
</protein>
<reference evidence="3" key="2">
    <citation type="submission" date="2021-09" db="EMBL/GenBank/DDBJ databases">
        <authorList>
            <person name="Jia N."/>
            <person name="Wang J."/>
            <person name="Shi W."/>
            <person name="Du L."/>
            <person name="Sun Y."/>
            <person name="Zhan W."/>
            <person name="Jiang J."/>
            <person name="Wang Q."/>
            <person name="Zhang B."/>
            <person name="Ji P."/>
            <person name="Sakyi L.B."/>
            <person name="Cui X."/>
            <person name="Yuan T."/>
            <person name="Jiang B."/>
            <person name="Yang W."/>
            <person name="Lam T.T.-Y."/>
            <person name="Chang Q."/>
            <person name="Ding S."/>
            <person name="Wang X."/>
            <person name="Zhu J."/>
            <person name="Ruan X."/>
            <person name="Zhao L."/>
            <person name="Wei J."/>
            <person name="Que T."/>
            <person name="Du C."/>
            <person name="Cheng J."/>
            <person name="Dai P."/>
            <person name="Han X."/>
            <person name="Huang E."/>
            <person name="Gao Y."/>
            <person name="Liu J."/>
            <person name="Shao H."/>
            <person name="Ye R."/>
            <person name="Li L."/>
            <person name="Wei W."/>
            <person name="Wang X."/>
            <person name="Wang C."/>
            <person name="Huo Q."/>
            <person name="Li W."/>
            <person name="Guo W."/>
            <person name="Chen H."/>
            <person name="Chen S."/>
            <person name="Zhou L."/>
            <person name="Zhou L."/>
            <person name="Ni X."/>
            <person name="Tian J."/>
            <person name="Zhou Y."/>
            <person name="Sheng Y."/>
            <person name="Liu T."/>
            <person name="Pan Y."/>
            <person name="Xia L."/>
            <person name="Li J."/>
            <person name="Zhao F."/>
            <person name="Cao W."/>
        </authorList>
    </citation>
    <scope>NUCLEOTIDE SEQUENCE</scope>
    <source>
        <strain evidence="3">Rsan-2018</strain>
        <tissue evidence="3">Larvae</tissue>
    </source>
</reference>
<name>A0A9D4SP86_RHISA</name>
<gene>
    <name evidence="3" type="ORF">HPB52_021822</name>
</gene>
<dbReference type="Proteomes" id="UP000821837">
    <property type="component" value="Unassembled WGS sequence"/>
</dbReference>
<accession>A0A9D4SP86</accession>
<evidence type="ECO:0000256" key="1">
    <source>
        <dbReference type="SAM" id="MobiDB-lite"/>
    </source>
</evidence>